<accession>A0AAD4SA69</accession>
<proteinExistence type="predicted"/>
<evidence type="ECO:0000256" key="1">
    <source>
        <dbReference type="SAM" id="MobiDB-lite"/>
    </source>
</evidence>
<reference evidence="2" key="1">
    <citation type="submission" date="2022-04" db="EMBL/GenBank/DDBJ databases">
        <title>A functionally conserved STORR gene fusion in Papaver species that diverged 16.8 million years ago.</title>
        <authorList>
            <person name="Catania T."/>
        </authorList>
    </citation>
    <scope>NUCLEOTIDE SEQUENCE</scope>
    <source>
        <strain evidence="2">S-188037</strain>
    </source>
</reference>
<evidence type="ECO:0000313" key="2">
    <source>
        <dbReference type="EMBL" id="KAI3885069.1"/>
    </source>
</evidence>
<dbReference type="AlphaFoldDB" id="A0AAD4SA69"/>
<protein>
    <submittedName>
        <fullName evidence="2">Uncharacterized protein</fullName>
    </submittedName>
</protein>
<name>A0AAD4SA69_9MAGN</name>
<dbReference type="InterPro" id="IPR052442">
    <property type="entry name" value="Env_Response_Regulator"/>
</dbReference>
<dbReference type="PANTHER" id="PTHR46136">
    <property type="entry name" value="TRANSCRIPTION FACTOR GTE8"/>
    <property type="match status" value="1"/>
</dbReference>
<feature type="region of interest" description="Disordered" evidence="1">
    <location>
        <begin position="66"/>
        <end position="89"/>
    </location>
</feature>
<gene>
    <name evidence="2" type="ORF">MKW98_002461</name>
</gene>
<organism evidence="2 3">
    <name type="scientific">Papaver atlanticum</name>
    <dbReference type="NCBI Taxonomy" id="357466"/>
    <lineage>
        <taxon>Eukaryota</taxon>
        <taxon>Viridiplantae</taxon>
        <taxon>Streptophyta</taxon>
        <taxon>Embryophyta</taxon>
        <taxon>Tracheophyta</taxon>
        <taxon>Spermatophyta</taxon>
        <taxon>Magnoliopsida</taxon>
        <taxon>Ranunculales</taxon>
        <taxon>Papaveraceae</taxon>
        <taxon>Papaveroideae</taxon>
        <taxon>Papaver</taxon>
    </lineage>
</organism>
<keyword evidence="3" id="KW-1185">Reference proteome</keyword>
<sequence length="89" mass="10119">MEKTVEINENCRFLEDLEMLRSAPSADLLPSSVDETSPDHSEDIFNFHGMSNPLERLGLYIKMDDDEEEECQPDSGPFPVKDVEEGEID</sequence>
<dbReference type="PANTHER" id="PTHR46136:SF1">
    <property type="entry name" value="TRANSCRIPTION FACTOR GTE11-RELATED"/>
    <property type="match status" value="1"/>
</dbReference>
<comment type="caution">
    <text evidence="2">The sequence shown here is derived from an EMBL/GenBank/DDBJ whole genome shotgun (WGS) entry which is preliminary data.</text>
</comment>
<dbReference type="EMBL" id="JAJJMB010012161">
    <property type="protein sequence ID" value="KAI3885069.1"/>
    <property type="molecule type" value="Genomic_DNA"/>
</dbReference>
<dbReference type="Proteomes" id="UP001202328">
    <property type="component" value="Unassembled WGS sequence"/>
</dbReference>
<evidence type="ECO:0000313" key="3">
    <source>
        <dbReference type="Proteomes" id="UP001202328"/>
    </source>
</evidence>